<protein>
    <recommendedName>
        <fullName evidence="3">Protein kinase domain-containing protein</fullName>
    </recommendedName>
</protein>
<name>A0AAW0CU92_9AGAR</name>
<keyword evidence="2" id="KW-1185">Reference proteome</keyword>
<organism evidence="1 2">
    <name type="scientific">Paramarasmius palmivorus</name>
    <dbReference type="NCBI Taxonomy" id="297713"/>
    <lineage>
        <taxon>Eukaryota</taxon>
        <taxon>Fungi</taxon>
        <taxon>Dikarya</taxon>
        <taxon>Basidiomycota</taxon>
        <taxon>Agaricomycotina</taxon>
        <taxon>Agaricomycetes</taxon>
        <taxon>Agaricomycetidae</taxon>
        <taxon>Agaricales</taxon>
        <taxon>Marasmiineae</taxon>
        <taxon>Marasmiaceae</taxon>
        <taxon>Paramarasmius</taxon>
    </lineage>
</organism>
<dbReference type="Gene3D" id="1.10.510.10">
    <property type="entry name" value="Transferase(Phosphotransferase) domain 1"/>
    <property type="match status" value="1"/>
</dbReference>
<dbReference type="AlphaFoldDB" id="A0AAW0CU92"/>
<accession>A0AAW0CU92</accession>
<dbReference type="EMBL" id="JAYKXP010000031">
    <property type="protein sequence ID" value="KAK7041960.1"/>
    <property type="molecule type" value="Genomic_DNA"/>
</dbReference>
<dbReference type="Proteomes" id="UP001383192">
    <property type="component" value="Unassembled WGS sequence"/>
</dbReference>
<comment type="caution">
    <text evidence="1">The sequence shown here is derived from an EMBL/GenBank/DDBJ whole genome shotgun (WGS) entry which is preliminary data.</text>
</comment>
<sequence length="111" mass="12527">MRILDEKVLFTPSLEGSSLNADDDIPSFSTGKKVAVKVHRSATLSEETKEKMRKKLSRELEIQRKSEYPNVLSLYGIVSDFGPYDSIVCPWHENGSVDYSCYVKLRKGLAV</sequence>
<dbReference type="InterPro" id="IPR011009">
    <property type="entry name" value="Kinase-like_dom_sf"/>
</dbReference>
<evidence type="ECO:0000313" key="2">
    <source>
        <dbReference type="Proteomes" id="UP001383192"/>
    </source>
</evidence>
<gene>
    <name evidence="1" type="ORF">VNI00_008942</name>
</gene>
<dbReference type="SUPFAM" id="SSF56112">
    <property type="entry name" value="Protein kinase-like (PK-like)"/>
    <property type="match status" value="1"/>
</dbReference>
<proteinExistence type="predicted"/>
<reference evidence="1 2" key="1">
    <citation type="submission" date="2024-01" db="EMBL/GenBank/DDBJ databases">
        <title>A draft genome for a cacao thread blight-causing isolate of Paramarasmius palmivorus.</title>
        <authorList>
            <person name="Baruah I.K."/>
            <person name="Bukari Y."/>
            <person name="Amoako-Attah I."/>
            <person name="Meinhardt L.W."/>
            <person name="Bailey B.A."/>
            <person name="Cohen S.P."/>
        </authorList>
    </citation>
    <scope>NUCLEOTIDE SEQUENCE [LARGE SCALE GENOMIC DNA]</scope>
    <source>
        <strain evidence="1 2">GH-12</strain>
    </source>
</reference>
<evidence type="ECO:0000313" key="1">
    <source>
        <dbReference type="EMBL" id="KAK7041960.1"/>
    </source>
</evidence>
<evidence type="ECO:0008006" key="3">
    <source>
        <dbReference type="Google" id="ProtNLM"/>
    </source>
</evidence>